<reference evidence="3 4" key="1">
    <citation type="submission" date="2021-08" db="EMBL/GenBank/DDBJ databases">
        <title>Massilia sp. R798.</title>
        <authorList>
            <person name="Baek J.H."/>
            <person name="Jung H.S."/>
            <person name="Kim K.R."/>
            <person name="Jeon C.O."/>
        </authorList>
    </citation>
    <scope>NUCLEOTIDE SEQUENCE [LARGE SCALE GENOMIC DNA]</scope>
    <source>
        <strain evidence="3 4">R798</strain>
    </source>
</reference>
<evidence type="ECO:0000256" key="1">
    <source>
        <dbReference type="SAM" id="SignalP"/>
    </source>
</evidence>
<accession>A0ABS7SR46</accession>
<dbReference type="EMBL" id="JAFBIL020000005">
    <property type="protein sequence ID" value="MBZ2208416.1"/>
    <property type="molecule type" value="Genomic_DNA"/>
</dbReference>
<keyword evidence="1" id="KW-0732">Signal</keyword>
<dbReference type="InterPro" id="IPR010895">
    <property type="entry name" value="CHRD"/>
</dbReference>
<dbReference type="Proteomes" id="UP000809349">
    <property type="component" value="Unassembled WGS sequence"/>
</dbReference>
<gene>
    <name evidence="3" type="ORF">I4X03_014210</name>
</gene>
<keyword evidence="4" id="KW-1185">Reference proteome</keyword>
<name>A0ABS7SR46_9BURK</name>
<evidence type="ECO:0000313" key="4">
    <source>
        <dbReference type="Proteomes" id="UP000809349"/>
    </source>
</evidence>
<comment type="caution">
    <text evidence="3">The sequence shown here is derived from an EMBL/GenBank/DDBJ whole genome shotgun (WGS) entry which is preliminary data.</text>
</comment>
<dbReference type="Pfam" id="PF07589">
    <property type="entry name" value="PEP-CTERM"/>
    <property type="match status" value="1"/>
</dbReference>
<sequence length="198" mass="20746">MKRFISLFALALAMAAAPAAFADNLYYRATMSGPAEAPPNASPGYGVAFFIVDDVAQTMRMSVPFFDLIGTTTAAHIHCCTADPLTGTAAVATAVPTLPGFPDGVITGQYERTFSLADEAFYNPGFITANGGTVDTARAAFLSGLASNEGYFNIHTTEYPAGEIRGFLVAAPIPEPATWGMLALGLGVLGLWGRPRRS</sequence>
<evidence type="ECO:0000313" key="3">
    <source>
        <dbReference type="EMBL" id="MBZ2208416.1"/>
    </source>
</evidence>
<feature type="chain" id="PRO_5046859316" evidence="1">
    <location>
        <begin position="23"/>
        <end position="198"/>
    </location>
</feature>
<protein>
    <submittedName>
        <fullName evidence="3">CHRD domain-containing protein</fullName>
    </submittedName>
</protein>
<dbReference type="InterPro" id="IPR013424">
    <property type="entry name" value="Ice-binding_C"/>
</dbReference>
<dbReference type="SMART" id="SM00754">
    <property type="entry name" value="CHRD"/>
    <property type="match status" value="1"/>
</dbReference>
<dbReference type="NCBIfam" id="TIGR02595">
    <property type="entry name" value="PEP_CTERM"/>
    <property type="match status" value="1"/>
</dbReference>
<feature type="signal peptide" evidence="1">
    <location>
        <begin position="1"/>
        <end position="22"/>
    </location>
</feature>
<evidence type="ECO:0000259" key="2">
    <source>
        <dbReference type="SMART" id="SM00754"/>
    </source>
</evidence>
<proteinExistence type="predicted"/>
<dbReference type="Pfam" id="PF07452">
    <property type="entry name" value="CHRD"/>
    <property type="match status" value="1"/>
</dbReference>
<feature type="domain" description="CHRD" evidence="2">
    <location>
        <begin position="25"/>
        <end position="170"/>
    </location>
</feature>
<organism evidence="3 4">
    <name type="scientific">Massilia soli</name>
    <dbReference type="NCBI Taxonomy" id="2792854"/>
    <lineage>
        <taxon>Bacteria</taxon>
        <taxon>Pseudomonadati</taxon>
        <taxon>Pseudomonadota</taxon>
        <taxon>Betaproteobacteria</taxon>
        <taxon>Burkholderiales</taxon>
        <taxon>Oxalobacteraceae</taxon>
        <taxon>Telluria group</taxon>
        <taxon>Massilia</taxon>
    </lineage>
</organism>
<dbReference type="RefSeq" id="WP_223468898.1">
    <property type="nucleotide sequence ID" value="NZ_JAFBIL020000005.1"/>
</dbReference>